<organism evidence="1 2">
    <name type="scientific">Smallanthus sonchifolius</name>
    <dbReference type="NCBI Taxonomy" id="185202"/>
    <lineage>
        <taxon>Eukaryota</taxon>
        <taxon>Viridiplantae</taxon>
        <taxon>Streptophyta</taxon>
        <taxon>Embryophyta</taxon>
        <taxon>Tracheophyta</taxon>
        <taxon>Spermatophyta</taxon>
        <taxon>Magnoliopsida</taxon>
        <taxon>eudicotyledons</taxon>
        <taxon>Gunneridae</taxon>
        <taxon>Pentapetalae</taxon>
        <taxon>asterids</taxon>
        <taxon>campanulids</taxon>
        <taxon>Asterales</taxon>
        <taxon>Asteraceae</taxon>
        <taxon>Asteroideae</taxon>
        <taxon>Heliantheae alliance</taxon>
        <taxon>Millerieae</taxon>
        <taxon>Smallanthus</taxon>
    </lineage>
</organism>
<reference evidence="2" key="1">
    <citation type="journal article" date="2022" name="Mol. Ecol. Resour.">
        <title>The genomes of chicory, endive, great burdock and yacon provide insights into Asteraceae palaeo-polyploidization history and plant inulin production.</title>
        <authorList>
            <person name="Fan W."/>
            <person name="Wang S."/>
            <person name="Wang H."/>
            <person name="Wang A."/>
            <person name="Jiang F."/>
            <person name="Liu H."/>
            <person name="Zhao H."/>
            <person name="Xu D."/>
            <person name="Zhang Y."/>
        </authorList>
    </citation>
    <scope>NUCLEOTIDE SEQUENCE [LARGE SCALE GENOMIC DNA]</scope>
    <source>
        <strain evidence="2">cv. Yunnan</strain>
    </source>
</reference>
<name>A0ACB9AU91_9ASTR</name>
<keyword evidence="2" id="KW-1185">Reference proteome</keyword>
<protein>
    <submittedName>
        <fullName evidence="1">Uncharacterized protein</fullName>
    </submittedName>
</protein>
<sequence length="208" mass="23750">MTMLKAPLSTRKLSPIRWFYRLYTLVSLTAISALVYRHCCNLIYSPFITLLLLVADLMLAFLWATWQVFFINPVHHQVFPENLPQVAKESEHPGLDVFVCTADPFKEPPIGVVNTVLSVLAYEYPTEKLSVYLSDDGGSQLTLFALMEAAKFARHWVPYCRKYDIMDRSPEVYFAKDPSLFPETSDIQLHALQLLLVVYIAGGFNSEH</sequence>
<accession>A0ACB9AU91</accession>
<dbReference type="EMBL" id="CM042041">
    <property type="protein sequence ID" value="KAI3713511.1"/>
    <property type="molecule type" value="Genomic_DNA"/>
</dbReference>
<gene>
    <name evidence="1" type="ORF">L1987_72089</name>
</gene>
<dbReference type="Proteomes" id="UP001056120">
    <property type="component" value="Linkage Group LG24"/>
</dbReference>
<evidence type="ECO:0000313" key="2">
    <source>
        <dbReference type="Proteomes" id="UP001056120"/>
    </source>
</evidence>
<proteinExistence type="predicted"/>
<comment type="caution">
    <text evidence="1">The sequence shown here is derived from an EMBL/GenBank/DDBJ whole genome shotgun (WGS) entry which is preliminary data.</text>
</comment>
<reference evidence="1 2" key="2">
    <citation type="journal article" date="2022" name="Mol. Ecol. Resour.">
        <title>The genomes of chicory, endive, great burdock and yacon provide insights into Asteraceae paleo-polyploidization history and plant inulin production.</title>
        <authorList>
            <person name="Fan W."/>
            <person name="Wang S."/>
            <person name="Wang H."/>
            <person name="Wang A."/>
            <person name="Jiang F."/>
            <person name="Liu H."/>
            <person name="Zhao H."/>
            <person name="Xu D."/>
            <person name="Zhang Y."/>
        </authorList>
    </citation>
    <scope>NUCLEOTIDE SEQUENCE [LARGE SCALE GENOMIC DNA]</scope>
    <source>
        <strain evidence="2">cv. Yunnan</strain>
        <tissue evidence="1">Leaves</tissue>
    </source>
</reference>
<evidence type="ECO:0000313" key="1">
    <source>
        <dbReference type="EMBL" id="KAI3713511.1"/>
    </source>
</evidence>